<dbReference type="EMBL" id="CADCVM010000161">
    <property type="protein sequence ID" value="CAA9483257.1"/>
    <property type="molecule type" value="Genomic_DNA"/>
</dbReference>
<feature type="compositionally biased region" description="Basic and acidic residues" evidence="1">
    <location>
        <begin position="30"/>
        <end position="42"/>
    </location>
</feature>
<feature type="non-terminal residue" evidence="2">
    <location>
        <position position="112"/>
    </location>
</feature>
<protein>
    <submittedName>
        <fullName evidence="2">COGs COG3558</fullName>
    </submittedName>
</protein>
<evidence type="ECO:0000313" key="2">
    <source>
        <dbReference type="EMBL" id="CAA9483257.1"/>
    </source>
</evidence>
<name>A0A6J4S5F6_9ACTN</name>
<accession>A0A6J4S5F6</accession>
<proteinExistence type="predicted"/>
<sequence>AADRREPGCQAPGTPVRRGDRGAEGQGRPGRLELPRPREGVDGLHGGLPMAQPRRVLCGAGGDQGFPRAQVGQGARLPAPEEPLVLYREPHSGKVRVREPGRERAVVAQPPL</sequence>
<feature type="region of interest" description="Disordered" evidence="1">
    <location>
        <begin position="1"/>
        <end position="50"/>
    </location>
</feature>
<evidence type="ECO:0000256" key="1">
    <source>
        <dbReference type="SAM" id="MobiDB-lite"/>
    </source>
</evidence>
<feature type="non-terminal residue" evidence="2">
    <location>
        <position position="1"/>
    </location>
</feature>
<organism evidence="2">
    <name type="scientific">uncultured Rubrobacteraceae bacterium</name>
    <dbReference type="NCBI Taxonomy" id="349277"/>
    <lineage>
        <taxon>Bacteria</taxon>
        <taxon>Bacillati</taxon>
        <taxon>Actinomycetota</taxon>
        <taxon>Rubrobacteria</taxon>
        <taxon>Rubrobacterales</taxon>
        <taxon>Rubrobacteraceae</taxon>
        <taxon>environmental samples</taxon>
    </lineage>
</organism>
<dbReference type="AlphaFoldDB" id="A0A6J4S5F6"/>
<gene>
    <name evidence="2" type="ORF">AVDCRST_MAG05-1421</name>
</gene>
<reference evidence="2" key="1">
    <citation type="submission" date="2020-02" db="EMBL/GenBank/DDBJ databases">
        <authorList>
            <person name="Meier V. D."/>
        </authorList>
    </citation>
    <scope>NUCLEOTIDE SEQUENCE</scope>
    <source>
        <strain evidence="2">AVDCRST_MAG05</strain>
    </source>
</reference>